<dbReference type="InterPro" id="IPR034079">
    <property type="entry name" value="R3H_KhpB"/>
</dbReference>
<dbReference type="Proteomes" id="UP001596500">
    <property type="component" value="Unassembled WGS sequence"/>
</dbReference>
<dbReference type="CDD" id="cd02644">
    <property type="entry name" value="R3H_jag"/>
    <property type="match status" value="1"/>
</dbReference>
<evidence type="ECO:0000256" key="4">
    <source>
        <dbReference type="ARBA" id="ARBA00023186"/>
    </source>
</evidence>
<comment type="subunit">
    <text evidence="6">Forms a complex with KhpA.</text>
</comment>
<comment type="subcellular location">
    <subcellularLocation>
        <location evidence="6">Cytoplasm</location>
    </subcellularLocation>
</comment>
<keyword evidence="2 6" id="KW-0694">RNA-binding</keyword>
<comment type="function">
    <text evidence="6">A probable RNA chaperone. Forms a complex with KhpA which binds to cellular RNA and controls its expression. Plays a role in peptidoglycan (PG) homeostasis and cell length regulation.</text>
</comment>
<dbReference type="SMART" id="SM00393">
    <property type="entry name" value="R3H"/>
    <property type="match status" value="1"/>
</dbReference>
<dbReference type="Pfam" id="PF14804">
    <property type="entry name" value="Jag_N"/>
    <property type="match status" value="1"/>
</dbReference>
<dbReference type="Gene3D" id="3.30.1370.50">
    <property type="entry name" value="R3H-like domain"/>
    <property type="match status" value="1"/>
</dbReference>
<dbReference type="HAMAP" id="MF_00867">
    <property type="entry name" value="KhpB"/>
    <property type="match status" value="1"/>
</dbReference>
<dbReference type="InterPro" id="IPR036867">
    <property type="entry name" value="R3H_dom_sf"/>
</dbReference>
<dbReference type="SMART" id="SM01245">
    <property type="entry name" value="Jag_N"/>
    <property type="match status" value="1"/>
</dbReference>
<dbReference type="InterPro" id="IPR039247">
    <property type="entry name" value="KhpB"/>
</dbReference>
<evidence type="ECO:0000256" key="1">
    <source>
        <dbReference type="ARBA" id="ARBA00022490"/>
    </source>
</evidence>
<name>A0ABW2RGQ9_9BACL</name>
<dbReference type="Gene3D" id="3.30.30.80">
    <property type="entry name" value="probable RNA-binding protein from clostridium symbiosum atcc 14940"/>
    <property type="match status" value="1"/>
</dbReference>
<accession>A0ABW2RGQ9</accession>
<dbReference type="NCBIfam" id="NF041568">
    <property type="entry name" value="Jag_EloR"/>
    <property type="match status" value="1"/>
</dbReference>
<evidence type="ECO:0000259" key="7">
    <source>
        <dbReference type="PROSITE" id="PS51061"/>
    </source>
</evidence>
<dbReference type="InterPro" id="IPR038247">
    <property type="entry name" value="Jag_N_dom_sf"/>
</dbReference>
<comment type="similarity">
    <text evidence="6">Belongs to the KhpB RNA-binding protein family.</text>
</comment>
<dbReference type="PANTHER" id="PTHR35800:SF1">
    <property type="entry name" value="RNA-BINDING PROTEIN KHPB"/>
    <property type="match status" value="1"/>
</dbReference>
<sequence length="209" mass="23133">MTIEADTIEEALEQACARLQVSRDQITYRVLSEPNKGLLGGLIGRRQAVVEVALAEHPVEKAVHFLTELVAKLGIKAQVHVHPPQDGEQPVVLELVGEELGPLIGRRGQTIEALQILTHTVANRGTTKPVRFQLDADGYRKRRQERLVGITEKAVAEALATKRPVELAPMPAHERKVVHLVAQNHAGIVTYSIGTEPERRVVIDWNRQS</sequence>
<dbReference type="CDD" id="cd02414">
    <property type="entry name" value="KH-II_Jag"/>
    <property type="match status" value="1"/>
</dbReference>
<dbReference type="Gene3D" id="3.30.300.20">
    <property type="match status" value="1"/>
</dbReference>
<dbReference type="EMBL" id="JBHTBW010000006">
    <property type="protein sequence ID" value="MFC7440166.1"/>
    <property type="molecule type" value="Genomic_DNA"/>
</dbReference>
<evidence type="ECO:0000256" key="6">
    <source>
        <dbReference type="HAMAP-Rule" id="MF_00867"/>
    </source>
</evidence>
<dbReference type="InterPro" id="IPR032782">
    <property type="entry name" value="KhpB_N"/>
</dbReference>
<keyword evidence="1 6" id="KW-0963">Cytoplasm</keyword>
<dbReference type="InterPro" id="IPR001374">
    <property type="entry name" value="R3H_dom"/>
</dbReference>
<feature type="domain" description="R3H" evidence="7">
    <location>
        <begin position="141"/>
        <end position="207"/>
    </location>
</feature>
<dbReference type="Pfam" id="PF13083">
    <property type="entry name" value="KH_KhpA-B"/>
    <property type="match status" value="1"/>
</dbReference>
<feature type="region of interest" description="Jag_N domain" evidence="6">
    <location>
        <begin position="3"/>
        <end position="53"/>
    </location>
</feature>
<dbReference type="PANTHER" id="PTHR35800">
    <property type="entry name" value="PROTEIN JAG"/>
    <property type="match status" value="1"/>
</dbReference>
<reference evidence="9" key="1">
    <citation type="journal article" date="2019" name="Int. J. Syst. Evol. Microbiol.">
        <title>The Global Catalogue of Microorganisms (GCM) 10K type strain sequencing project: providing services to taxonomists for standard genome sequencing and annotation.</title>
        <authorList>
            <consortium name="The Broad Institute Genomics Platform"/>
            <consortium name="The Broad Institute Genome Sequencing Center for Infectious Disease"/>
            <person name="Wu L."/>
            <person name="Ma J."/>
        </authorList>
    </citation>
    <scope>NUCLEOTIDE SEQUENCE [LARGE SCALE GENOMIC DNA]</scope>
    <source>
        <strain evidence="9">CGMCC 1.12942</strain>
    </source>
</reference>
<evidence type="ECO:0000256" key="2">
    <source>
        <dbReference type="ARBA" id="ARBA00022884"/>
    </source>
</evidence>
<protein>
    <recommendedName>
        <fullName evidence="6">RNA-binding protein KhpB</fullName>
    </recommendedName>
    <alternativeName>
        <fullName evidence="6">RNA-binding protein EloR</fullName>
    </alternativeName>
</protein>
<gene>
    <name evidence="8" type="primary">jag</name>
    <name evidence="6" type="synonym">eloR</name>
    <name evidence="6" type="synonym">khpB</name>
    <name evidence="8" type="ORF">ACFQNG_03170</name>
</gene>
<evidence type="ECO:0000313" key="8">
    <source>
        <dbReference type="EMBL" id="MFC7440166.1"/>
    </source>
</evidence>
<organism evidence="8 9">
    <name type="scientific">Laceyella putida</name>
    <dbReference type="NCBI Taxonomy" id="110101"/>
    <lineage>
        <taxon>Bacteria</taxon>
        <taxon>Bacillati</taxon>
        <taxon>Bacillota</taxon>
        <taxon>Bacilli</taxon>
        <taxon>Bacillales</taxon>
        <taxon>Thermoactinomycetaceae</taxon>
        <taxon>Laceyella</taxon>
    </lineage>
</organism>
<evidence type="ECO:0000313" key="9">
    <source>
        <dbReference type="Proteomes" id="UP001596500"/>
    </source>
</evidence>
<keyword evidence="4 6" id="KW-0143">Chaperone</keyword>
<proteinExistence type="inferred from homology"/>
<keyword evidence="3 6" id="KW-0133">Cell shape</keyword>
<dbReference type="SUPFAM" id="SSF82708">
    <property type="entry name" value="R3H domain"/>
    <property type="match status" value="1"/>
</dbReference>
<keyword evidence="9" id="KW-1185">Reference proteome</keyword>
<comment type="domain">
    <text evidence="6">Has an N-terminal Jag-N domain and 2 RNA-binding domains (KH and R3H).</text>
</comment>
<dbReference type="InterPro" id="IPR038008">
    <property type="entry name" value="Jag_KH"/>
</dbReference>
<comment type="caution">
    <text evidence="8">The sequence shown here is derived from an EMBL/GenBank/DDBJ whole genome shotgun (WGS) entry which is preliminary data.</text>
</comment>
<evidence type="ECO:0000256" key="5">
    <source>
        <dbReference type="ARBA" id="ARBA00023316"/>
    </source>
</evidence>
<dbReference type="PROSITE" id="PS51061">
    <property type="entry name" value="R3H"/>
    <property type="match status" value="1"/>
</dbReference>
<dbReference type="RefSeq" id="WP_379863478.1">
    <property type="nucleotide sequence ID" value="NZ_JBHTBW010000006.1"/>
</dbReference>
<keyword evidence="5 6" id="KW-0961">Cell wall biogenesis/degradation</keyword>
<dbReference type="InterPro" id="IPR015946">
    <property type="entry name" value="KH_dom-like_a/b"/>
</dbReference>
<evidence type="ECO:0000256" key="3">
    <source>
        <dbReference type="ARBA" id="ARBA00022960"/>
    </source>
</evidence>
<dbReference type="Pfam" id="PF01424">
    <property type="entry name" value="R3H"/>
    <property type="match status" value="1"/>
</dbReference>